<dbReference type="EMBL" id="AHCD03000044">
    <property type="protein sequence ID" value="KAF7781094.1"/>
    <property type="molecule type" value="Genomic_DNA"/>
</dbReference>
<comment type="caution">
    <text evidence="2">The sequence shown here is derived from an EMBL/GenBank/DDBJ whole genome shotgun (WGS) entry which is preliminary data.</text>
</comment>
<evidence type="ECO:0000256" key="1">
    <source>
        <dbReference type="SAM" id="MobiDB-lite"/>
    </source>
</evidence>
<sequence>MGRYSAEGKAAVMPRKTPSTGSSRTRARVERGMMDEEGQICALP</sequence>
<reference evidence="2 3" key="1">
    <citation type="journal article" date="2012" name="J. Bacteriol.">
        <title>Genome sequence of the cycloprodigiosin-producing bacterial strain Pseudoalteromonas rubra ATCC 29570(T).</title>
        <authorList>
            <person name="Xie B.B."/>
            <person name="Shu Y.L."/>
            <person name="Qin Q.L."/>
            <person name="Rong J.C."/>
            <person name="Zhang X.Y."/>
            <person name="Chen X.L."/>
            <person name="Zhou B.C."/>
            <person name="Zhang Y.Z."/>
        </authorList>
    </citation>
    <scope>NUCLEOTIDE SEQUENCE [LARGE SCALE GENOMIC DNA]</scope>
    <source>
        <strain evidence="2 3">DSM 6842</strain>
    </source>
</reference>
<dbReference type="Proteomes" id="UP000016480">
    <property type="component" value="Unassembled WGS sequence"/>
</dbReference>
<dbReference type="AlphaFoldDB" id="A0A8T0C067"/>
<feature type="region of interest" description="Disordered" evidence="1">
    <location>
        <begin position="1"/>
        <end position="44"/>
    </location>
</feature>
<evidence type="ECO:0000313" key="3">
    <source>
        <dbReference type="Proteomes" id="UP000016480"/>
    </source>
</evidence>
<organism evidence="2 3">
    <name type="scientific">Pseudoalteromonas rubra</name>
    <dbReference type="NCBI Taxonomy" id="43658"/>
    <lineage>
        <taxon>Bacteria</taxon>
        <taxon>Pseudomonadati</taxon>
        <taxon>Pseudomonadota</taxon>
        <taxon>Gammaproteobacteria</taxon>
        <taxon>Alteromonadales</taxon>
        <taxon>Pseudoalteromonadaceae</taxon>
        <taxon>Pseudoalteromonas</taxon>
    </lineage>
</organism>
<name>A0A8T0C067_9GAMM</name>
<accession>A0A8T0C067</accession>
<protein>
    <submittedName>
        <fullName evidence="2">Uncharacterized protein</fullName>
    </submittedName>
</protein>
<evidence type="ECO:0000313" key="2">
    <source>
        <dbReference type="EMBL" id="KAF7781094.1"/>
    </source>
</evidence>
<proteinExistence type="predicted"/>
<gene>
    <name evidence="2" type="ORF">PRUB_b0209</name>
</gene>